<dbReference type="OrthoDB" id="2677917at2759"/>
<accession>A0A0C3DLX4</accession>
<keyword evidence="7" id="KW-1185">Reference proteome</keyword>
<comment type="subcellular location">
    <subcellularLocation>
        <location evidence="1">Nucleus</location>
    </subcellularLocation>
</comment>
<dbReference type="GO" id="GO:0008270">
    <property type="term" value="F:zinc ion binding"/>
    <property type="evidence" value="ECO:0007669"/>
    <property type="project" value="UniProtKB-KW"/>
</dbReference>
<evidence type="ECO:0000256" key="3">
    <source>
        <dbReference type="ARBA" id="ARBA00022771"/>
    </source>
</evidence>
<reference evidence="7" key="2">
    <citation type="submission" date="2015-01" db="EMBL/GenBank/DDBJ databases">
        <title>Evolutionary Origins and Diversification of the Mycorrhizal Mutualists.</title>
        <authorList>
            <consortium name="DOE Joint Genome Institute"/>
            <consortium name="Mycorrhizal Genomics Consortium"/>
            <person name="Kohler A."/>
            <person name="Kuo A."/>
            <person name="Nagy L.G."/>
            <person name="Floudas D."/>
            <person name="Copeland A."/>
            <person name="Barry K.W."/>
            <person name="Cichocki N."/>
            <person name="Veneault-Fourrey C."/>
            <person name="LaButti K."/>
            <person name="Lindquist E.A."/>
            <person name="Lipzen A."/>
            <person name="Lundell T."/>
            <person name="Morin E."/>
            <person name="Murat C."/>
            <person name="Riley R."/>
            <person name="Ohm R."/>
            <person name="Sun H."/>
            <person name="Tunlid A."/>
            <person name="Henrissat B."/>
            <person name="Grigoriev I.V."/>
            <person name="Hibbett D.S."/>
            <person name="Martin F."/>
        </authorList>
    </citation>
    <scope>NUCLEOTIDE SEQUENCE [LARGE SCALE GENOMIC DNA]</scope>
    <source>
        <strain evidence="7">Foug A</strain>
    </source>
</reference>
<protein>
    <submittedName>
        <fullName evidence="6">Uncharacterized protein</fullName>
    </submittedName>
</protein>
<keyword evidence="3" id="KW-0863">Zinc-finger</keyword>
<proteinExistence type="predicted"/>
<dbReference type="PANTHER" id="PTHR46481:SF10">
    <property type="entry name" value="ZINC FINGER BED DOMAIN-CONTAINING PROTEIN 39"/>
    <property type="match status" value="1"/>
</dbReference>
<dbReference type="GO" id="GO:0005634">
    <property type="term" value="C:nucleus"/>
    <property type="evidence" value="ECO:0007669"/>
    <property type="project" value="UniProtKB-SubCell"/>
</dbReference>
<gene>
    <name evidence="6" type="ORF">SCLCIDRAFT_71895</name>
</gene>
<name>A0A0C3DLX4_9AGAM</name>
<keyword evidence="2" id="KW-0479">Metal-binding</keyword>
<reference evidence="6 7" key="1">
    <citation type="submission" date="2014-04" db="EMBL/GenBank/DDBJ databases">
        <authorList>
            <consortium name="DOE Joint Genome Institute"/>
            <person name="Kuo A."/>
            <person name="Kohler A."/>
            <person name="Nagy L.G."/>
            <person name="Floudas D."/>
            <person name="Copeland A."/>
            <person name="Barry K.W."/>
            <person name="Cichocki N."/>
            <person name="Veneault-Fourrey C."/>
            <person name="LaButti K."/>
            <person name="Lindquist E.A."/>
            <person name="Lipzen A."/>
            <person name="Lundell T."/>
            <person name="Morin E."/>
            <person name="Murat C."/>
            <person name="Sun H."/>
            <person name="Tunlid A."/>
            <person name="Henrissat B."/>
            <person name="Grigoriev I.V."/>
            <person name="Hibbett D.S."/>
            <person name="Martin F."/>
            <person name="Nordberg H.P."/>
            <person name="Cantor M.N."/>
            <person name="Hua S.X."/>
        </authorList>
    </citation>
    <scope>NUCLEOTIDE SEQUENCE [LARGE SCALE GENOMIC DNA]</scope>
    <source>
        <strain evidence="6 7">Foug A</strain>
    </source>
</reference>
<feature type="non-terminal residue" evidence="6">
    <location>
        <position position="1"/>
    </location>
</feature>
<feature type="non-terminal residue" evidence="6">
    <location>
        <position position="182"/>
    </location>
</feature>
<dbReference type="AlphaFoldDB" id="A0A0C3DLX4"/>
<evidence type="ECO:0000313" key="7">
    <source>
        <dbReference type="Proteomes" id="UP000053989"/>
    </source>
</evidence>
<dbReference type="HOGENOM" id="CLU_087375_0_0_1"/>
<evidence type="ECO:0000256" key="1">
    <source>
        <dbReference type="ARBA" id="ARBA00004123"/>
    </source>
</evidence>
<dbReference type="InterPro" id="IPR052035">
    <property type="entry name" value="ZnF_BED_domain_contain"/>
</dbReference>
<keyword evidence="4" id="KW-0862">Zinc</keyword>
<evidence type="ECO:0000256" key="4">
    <source>
        <dbReference type="ARBA" id="ARBA00022833"/>
    </source>
</evidence>
<dbReference type="InParanoid" id="A0A0C3DLX4"/>
<dbReference type="EMBL" id="KN822103">
    <property type="protein sequence ID" value="KIM57249.1"/>
    <property type="molecule type" value="Genomic_DNA"/>
</dbReference>
<dbReference type="SUPFAM" id="SSF140996">
    <property type="entry name" value="Hermes dimerisation domain"/>
    <property type="match status" value="1"/>
</dbReference>
<evidence type="ECO:0000313" key="6">
    <source>
        <dbReference type="EMBL" id="KIM57249.1"/>
    </source>
</evidence>
<keyword evidence="5" id="KW-0539">Nucleus</keyword>
<organism evidence="6 7">
    <name type="scientific">Scleroderma citrinum Foug A</name>
    <dbReference type="NCBI Taxonomy" id="1036808"/>
    <lineage>
        <taxon>Eukaryota</taxon>
        <taxon>Fungi</taxon>
        <taxon>Dikarya</taxon>
        <taxon>Basidiomycota</taxon>
        <taxon>Agaricomycotina</taxon>
        <taxon>Agaricomycetes</taxon>
        <taxon>Agaricomycetidae</taxon>
        <taxon>Boletales</taxon>
        <taxon>Sclerodermatineae</taxon>
        <taxon>Sclerodermataceae</taxon>
        <taxon>Scleroderma</taxon>
    </lineage>
</organism>
<evidence type="ECO:0000256" key="5">
    <source>
        <dbReference type="ARBA" id="ARBA00023242"/>
    </source>
</evidence>
<dbReference type="PANTHER" id="PTHR46481">
    <property type="entry name" value="ZINC FINGER BED DOMAIN-CONTAINING PROTEIN 4"/>
    <property type="match status" value="1"/>
</dbReference>
<dbReference type="Proteomes" id="UP000053989">
    <property type="component" value="Unassembled WGS sequence"/>
</dbReference>
<sequence>LKCEWNSPIYAFFSPTPAVEYVGGCHSHVFKCTVKGCNKSHVKKCWGEDVLHQVFKAKNTKAVREAVRNYAANRSITMAFKQKKDAKAIFSLATLKMANKSNRMAIMQWVAENTCPFDIVNDNGFQCLMKTGRLDYYIPNPNTVSCDVRTTFVRVWQRLAEKLQAYNGELNFATDTWTAPNH</sequence>
<evidence type="ECO:0000256" key="2">
    <source>
        <dbReference type="ARBA" id="ARBA00022723"/>
    </source>
</evidence>